<dbReference type="InParanoid" id="A0A409XF80"/>
<dbReference type="EMBL" id="NHYD01001913">
    <property type="protein sequence ID" value="PPQ89287.1"/>
    <property type="molecule type" value="Genomic_DNA"/>
</dbReference>
<dbReference type="STRING" id="93625.A0A409XF80"/>
<accession>A0A409XF80</accession>
<feature type="region of interest" description="Disordered" evidence="1">
    <location>
        <begin position="85"/>
        <end position="115"/>
    </location>
</feature>
<proteinExistence type="predicted"/>
<dbReference type="Proteomes" id="UP000283269">
    <property type="component" value="Unassembled WGS sequence"/>
</dbReference>
<gene>
    <name evidence="2" type="ORF">CVT25_000879</name>
</gene>
<dbReference type="AlphaFoldDB" id="A0A409XF80"/>
<feature type="compositionally biased region" description="Basic and acidic residues" evidence="1">
    <location>
        <begin position="104"/>
        <end position="115"/>
    </location>
</feature>
<keyword evidence="3" id="KW-1185">Reference proteome</keyword>
<reference evidence="2 3" key="1">
    <citation type="journal article" date="2018" name="Evol. Lett.">
        <title>Horizontal gene cluster transfer increased hallucinogenic mushroom diversity.</title>
        <authorList>
            <person name="Reynolds H.T."/>
            <person name="Vijayakumar V."/>
            <person name="Gluck-Thaler E."/>
            <person name="Korotkin H.B."/>
            <person name="Matheny P.B."/>
            <person name="Slot J.C."/>
        </authorList>
    </citation>
    <scope>NUCLEOTIDE SEQUENCE [LARGE SCALE GENOMIC DNA]</scope>
    <source>
        <strain evidence="2 3">2631</strain>
    </source>
</reference>
<name>A0A409XF80_PSICY</name>
<protein>
    <submittedName>
        <fullName evidence="2">Uncharacterized protein</fullName>
    </submittedName>
</protein>
<comment type="caution">
    <text evidence="2">The sequence shown here is derived from an EMBL/GenBank/DDBJ whole genome shotgun (WGS) entry which is preliminary data.</text>
</comment>
<organism evidence="2 3">
    <name type="scientific">Psilocybe cyanescens</name>
    <dbReference type="NCBI Taxonomy" id="93625"/>
    <lineage>
        <taxon>Eukaryota</taxon>
        <taxon>Fungi</taxon>
        <taxon>Dikarya</taxon>
        <taxon>Basidiomycota</taxon>
        <taxon>Agaricomycotina</taxon>
        <taxon>Agaricomycetes</taxon>
        <taxon>Agaricomycetidae</taxon>
        <taxon>Agaricales</taxon>
        <taxon>Agaricineae</taxon>
        <taxon>Strophariaceae</taxon>
        <taxon>Psilocybe</taxon>
    </lineage>
</organism>
<sequence>MNVGRVLIDIEKYLTPIIEYRLEQDRIHGGKWPDKPSDLITWLLDAAKALGEDRTPRNTAKRVVVFRFASTCSSVVHQPSTLVLTKPKPSDNKHRSRKMIQGSCRRDVHDGQLPPRDAEVKWARRVLQPFTFSDAQGTTIPAGTHLCVNA</sequence>
<evidence type="ECO:0000256" key="1">
    <source>
        <dbReference type="SAM" id="MobiDB-lite"/>
    </source>
</evidence>
<evidence type="ECO:0000313" key="3">
    <source>
        <dbReference type="Proteomes" id="UP000283269"/>
    </source>
</evidence>
<evidence type="ECO:0000313" key="2">
    <source>
        <dbReference type="EMBL" id="PPQ89287.1"/>
    </source>
</evidence>
<dbReference type="OrthoDB" id="1844152at2759"/>